<dbReference type="GO" id="GO:0009002">
    <property type="term" value="F:serine-type D-Ala-D-Ala carboxypeptidase activity"/>
    <property type="evidence" value="ECO:0007669"/>
    <property type="project" value="UniProtKB-EC"/>
</dbReference>
<dbReference type="NCBIfam" id="TIGR02074">
    <property type="entry name" value="PBP_1a_fam"/>
    <property type="match status" value="1"/>
</dbReference>
<evidence type="ECO:0000256" key="1">
    <source>
        <dbReference type="ARBA" id="ARBA00007090"/>
    </source>
</evidence>
<keyword evidence="5" id="KW-0645">Protease</keyword>
<evidence type="ECO:0000256" key="8">
    <source>
        <dbReference type="ARBA" id="ARBA00022692"/>
    </source>
</evidence>
<accession>A0AA96LCC6</accession>
<organism evidence="22 23">
    <name type="scientific">Paenibacillus aurantius</name>
    <dbReference type="NCBI Taxonomy" id="2918900"/>
    <lineage>
        <taxon>Bacteria</taxon>
        <taxon>Bacillati</taxon>
        <taxon>Bacillota</taxon>
        <taxon>Bacilli</taxon>
        <taxon>Bacillales</taxon>
        <taxon>Paenibacillaceae</taxon>
        <taxon>Paenibacillus</taxon>
    </lineage>
</organism>
<evidence type="ECO:0000256" key="7">
    <source>
        <dbReference type="ARBA" id="ARBA00022679"/>
    </source>
</evidence>
<dbReference type="GO" id="GO:0071555">
    <property type="term" value="P:cell wall organization"/>
    <property type="evidence" value="ECO:0007669"/>
    <property type="project" value="UniProtKB-KW"/>
</dbReference>
<name>A0AA96LCC6_9BACL</name>
<evidence type="ECO:0000256" key="15">
    <source>
        <dbReference type="ARBA" id="ARBA00023316"/>
    </source>
</evidence>
<evidence type="ECO:0000259" key="21">
    <source>
        <dbReference type="Pfam" id="PF00912"/>
    </source>
</evidence>
<dbReference type="GO" id="GO:0008360">
    <property type="term" value="P:regulation of cell shape"/>
    <property type="evidence" value="ECO:0007669"/>
    <property type="project" value="UniProtKB-KW"/>
</dbReference>
<evidence type="ECO:0000256" key="2">
    <source>
        <dbReference type="ARBA" id="ARBA00007739"/>
    </source>
</evidence>
<dbReference type="SUPFAM" id="SSF53955">
    <property type="entry name" value="Lysozyme-like"/>
    <property type="match status" value="1"/>
</dbReference>
<comment type="similarity">
    <text evidence="1">In the C-terminal section; belongs to the transpeptidase family.</text>
</comment>
<evidence type="ECO:0000313" key="22">
    <source>
        <dbReference type="EMBL" id="WNQ09167.1"/>
    </source>
</evidence>
<evidence type="ECO:0000256" key="13">
    <source>
        <dbReference type="ARBA" id="ARBA00023136"/>
    </source>
</evidence>
<keyword evidence="11" id="KW-0573">Peptidoglycan synthesis</keyword>
<dbReference type="InterPro" id="IPR036950">
    <property type="entry name" value="PBP_transglycosylase"/>
</dbReference>
<evidence type="ECO:0000313" key="23">
    <source>
        <dbReference type="Proteomes" id="UP001305702"/>
    </source>
</evidence>
<dbReference type="RefSeq" id="WP_315602936.1">
    <property type="nucleotide sequence ID" value="NZ_CP130318.1"/>
</dbReference>
<dbReference type="EMBL" id="CP130318">
    <property type="protein sequence ID" value="WNQ09167.1"/>
    <property type="molecule type" value="Genomic_DNA"/>
</dbReference>
<dbReference type="PANTHER" id="PTHR32282:SF32">
    <property type="entry name" value="PENICILLIN-BINDING PROTEIN 2A"/>
    <property type="match status" value="1"/>
</dbReference>
<dbReference type="KEGG" id="paun:MJA45_16110"/>
<evidence type="ECO:0000256" key="11">
    <source>
        <dbReference type="ARBA" id="ARBA00022984"/>
    </source>
</evidence>
<feature type="compositionally biased region" description="Pro residues" evidence="18">
    <location>
        <begin position="735"/>
        <end position="745"/>
    </location>
</feature>
<evidence type="ECO:0000256" key="18">
    <source>
        <dbReference type="SAM" id="MobiDB-lite"/>
    </source>
</evidence>
<proteinExistence type="inferred from homology"/>
<feature type="compositionally biased region" description="Low complexity" evidence="18">
    <location>
        <begin position="774"/>
        <end position="825"/>
    </location>
</feature>
<dbReference type="Proteomes" id="UP001305702">
    <property type="component" value="Chromosome"/>
</dbReference>
<keyword evidence="23" id="KW-1185">Reference proteome</keyword>
<dbReference type="SUPFAM" id="SSF56601">
    <property type="entry name" value="beta-lactamase/transpeptidase-like"/>
    <property type="match status" value="1"/>
</dbReference>
<gene>
    <name evidence="22" type="ORF">MJA45_16110</name>
</gene>
<dbReference type="InterPro" id="IPR023346">
    <property type="entry name" value="Lysozyme-like_dom_sf"/>
</dbReference>
<sequence length="825" mass="89124">MANKRTSSPSGKKKKKPFSWSKLLSWSLVAAALAIICGLAGYIFIIFNGQKELKANMDKLNMPQASTIYDVNKNEVTKLGVNRQVVENIPEKVTNAFVATEDRRFWEHSGVDFWSIGRALVKDVVARSAVEGGSTITQQLAKNMFLNADKTLFRKGTEMSIAMALEGQFTKQQILEMYLNQINFGKGALGIQAAAKRYFGVDKLDNLETWQIATLAGIPKAPSNYNPIDNPERSKDRRAVVLQLMADQGYITQAEKEQAAKMEYDPNKAVKAGSTNKFLTYTDYVLKEASETYQIEESVLRSGGYKIYTTLNPIAQQNMEDTYNNDKFFQKDMNGLPMQSSMVIVDNKDGGIVAMIGGRDYESKGRNRALDPRSPGSAMKPLVVYAPAIESGEYGPNSMLKDEPINIGGYAPKDLGSYRGQVDMTTAIQKSINVPAVWLLNEIGLKKGKTFASNLGIPFDEKDNNLAIALGGMTYGASPLQMAQAYSAFPNNGTQYKAHAVLSIVDSDGKEVASYKGDKGKQVMKPKTAYYMTQMMQTVLEPGGTGTAGKMNRPAAGKTGSTQLDIKGLEKNNTDLWFAGYTPEWTAAVWMGFDRTDKDHYITMGSGAAAAIFKDVMEKSLAKVPVKPFERPNGVSDIKEPPKGIGDFAATYYPDLKKVRMTWTASEGQTSYQIYRKDSQSDFTLLQEVKSPAEVYDTTVKPGETYQYYVIPVNLENNVKGEKSNVSEVAIPSESPSPSPSPTPSATPSASPSGSPGPGTSPGPGQGSPGPSGPGRSPEPSGQPGSSPGGNRTPRPSATSSPAPSQPASSSATPGQSGSPAPQNP</sequence>
<feature type="domain" description="Penicillin-binding protein transpeptidase" evidence="20">
    <location>
        <begin position="341"/>
        <end position="618"/>
    </location>
</feature>
<keyword evidence="6" id="KW-0328">Glycosyltransferase</keyword>
<dbReference type="InterPro" id="IPR013783">
    <property type="entry name" value="Ig-like_fold"/>
</dbReference>
<evidence type="ECO:0000256" key="3">
    <source>
        <dbReference type="ARBA" id="ARBA00022475"/>
    </source>
</evidence>
<dbReference type="Pfam" id="PF00912">
    <property type="entry name" value="Transgly"/>
    <property type="match status" value="1"/>
</dbReference>
<evidence type="ECO:0000256" key="5">
    <source>
        <dbReference type="ARBA" id="ARBA00022670"/>
    </source>
</evidence>
<evidence type="ECO:0000256" key="17">
    <source>
        <dbReference type="ARBA" id="ARBA00049902"/>
    </source>
</evidence>
<keyword evidence="14" id="KW-0511">Multifunctional enzyme</keyword>
<evidence type="ECO:0000256" key="12">
    <source>
        <dbReference type="ARBA" id="ARBA00022989"/>
    </source>
</evidence>
<dbReference type="Gene3D" id="1.10.3810.10">
    <property type="entry name" value="Biosynthetic peptidoglycan transglycosylase-like"/>
    <property type="match status" value="1"/>
</dbReference>
<dbReference type="FunFam" id="1.10.3810.10:FF:000001">
    <property type="entry name" value="Penicillin-binding protein 1A"/>
    <property type="match status" value="1"/>
</dbReference>
<keyword evidence="12 19" id="KW-1133">Transmembrane helix</keyword>
<keyword evidence="15" id="KW-0961">Cell wall biogenesis/degradation</keyword>
<dbReference type="GO" id="GO:0030288">
    <property type="term" value="C:outer membrane-bounded periplasmic space"/>
    <property type="evidence" value="ECO:0007669"/>
    <property type="project" value="TreeGrafter"/>
</dbReference>
<comment type="catalytic activity">
    <reaction evidence="17">
        <text>[GlcNAc-(1-&gt;4)-Mur2Ac(oyl-L-Ala-gamma-D-Glu-L-Lys-D-Ala-D-Ala)](n)-di-trans,octa-cis-undecaprenyl diphosphate + beta-D-GlcNAc-(1-&gt;4)-Mur2Ac(oyl-L-Ala-gamma-D-Glu-L-Lys-D-Ala-D-Ala)-di-trans,octa-cis-undecaprenyl diphosphate = [GlcNAc-(1-&gt;4)-Mur2Ac(oyl-L-Ala-gamma-D-Glu-L-Lys-D-Ala-D-Ala)](n+1)-di-trans,octa-cis-undecaprenyl diphosphate + di-trans,octa-cis-undecaprenyl diphosphate + H(+)</text>
        <dbReference type="Rhea" id="RHEA:23708"/>
        <dbReference type="Rhea" id="RHEA-COMP:9602"/>
        <dbReference type="Rhea" id="RHEA-COMP:9603"/>
        <dbReference type="ChEBI" id="CHEBI:15378"/>
        <dbReference type="ChEBI" id="CHEBI:58405"/>
        <dbReference type="ChEBI" id="CHEBI:60033"/>
        <dbReference type="ChEBI" id="CHEBI:78435"/>
        <dbReference type="EC" id="2.4.99.28"/>
    </reaction>
</comment>
<dbReference type="InterPro" id="IPR012338">
    <property type="entry name" value="Beta-lactam/transpept-like"/>
</dbReference>
<keyword evidence="13 19" id="KW-0472">Membrane</keyword>
<keyword evidence="9" id="KW-0378">Hydrolase</keyword>
<dbReference type="AlphaFoldDB" id="A0AA96LCC6"/>
<evidence type="ECO:0000256" key="14">
    <source>
        <dbReference type="ARBA" id="ARBA00023268"/>
    </source>
</evidence>
<evidence type="ECO:0000259" key="20">
    <source>
        <dbReference type="Pfam" id="PF00905"/>
    </source>
</evidence>
<evidence type="ECO:0000256" key="6">
    <source>
        <dbReference type="ARBA" id="ARBA00022676"/>
    </source>
</evidence>
<dbReference type="InterPro" id="IPR050396">
    <property type="entry name" value="Glycosyltr_51/Transpeptidase"/>
</dbReference>
<comment type="catalytic activity">
    <reaction evidence="16">
        <text>Preferential cleavage: (Ac)2-L-Lys-D-Ala-|-D-Ala. Also transpeptidation of peptidyl-alanyl moieties that are N-acyl substituents of D-alanine.</text>
        <dbReference type="EC" id="3.4.16.4"/>
    </reaction>
</comment>
<dbReference type="PANTHER" id="PTHR32282">
    <property type="entry name" value="BINDING PROTEIN TRANSPEPTIDASE, PUTATIVE-RELATED"/>
    <property type="match status" value="1"/>
</dbReference>
<dbReference type="InterPro" id="IPR001460">
    <property type="entry name" value="PCN-bd_Tpept"/>
</dbReference>
<feature type="domain" description="Glycosyl transferase family 51" evidence="21">
    <location>
        <begin position="82"/>
        <end position="245"/>
    </location>
</feature>
<dbReference type="Gene3D" id="2.60.40.10">
    <property type="entry name" value="Immunoglobulins"/>
    <property type="match status" value="1"/>
</dbReference>
<evidence type="ECO:0000256" key="4">
    <source>
        <dbReference type="ARBA" id="ARBA00022645"/>
    </source>
</evidence>
<evidence type="ECO:0000256" key="10">
    <source>
        <dbReference type="ARBA" id="ARBA00022960"/>
    </source>
</evidence>
<keyword evidence="4" id="KW-0121">Carboxypeptidase</keyword>
<keyword evidence="3" id="KW-1003">Cell membrane</keyword>
<reference evidence="22 23" key="1">
    <citation type="submission" date="2022-02" db="EMBL/GenBank/DDBJ databases">
        <title>Paenibacillus sp. MBLB1776 Whole Genome Shotgun Sequencing.</title>
        <authorList>
            <person name="Hwang C.Y."/>
            <person name="Cho E.-S."/>
            <person name="Seo M.-J."/>
        </authorList>
    </citation>
    <scope>NUCLEOTIDE SEQUENCE [LARGE SCALE GENOMIC DNA]</scope>
    <source>
        <strain evidence="22 23">MBLB1776</strain>
    </source>
</reference>
<keyword evidence="7" id="KW-0808">Transferase</keyword>
<comment type="similarity">
    <text evidence="2">In the N-terminal section; belongs to the glycosyltransferase 51 family.</text>
</comment>
<keyword evidence="8 19" id="KW-0812">Transmembrane</keyword>
<feature type="compositionally biased region" description="Gly residues" evidence="18">
    <location>
        <begin position="756"/>
        <end position="770"/>
    </location>
</feature>
<keyword evidence="10" id="KW-0133">Cell shape</keyword>
<dbReference type="GO" id="GO:0008955">
    <property type="term" value="F:peptidoglycan glycosyltransferase activity"/>
    <property type="evidence" value="ECO:0007669"/>
    <property type="project" value="UniProtKB-EC"/>
</dbReference>
<protein>
    <submittedName>
        <fullName evidence="22">PBP1A family penicillin-binding protein</fullName>
    </submittedName>
</protein>
<dbReference type="GO" id="GO:0009252">
    <property type="term" value="P:peptidoglycan biosynthetic process"/>
    <property type="evidence" value="ECO:0007669"/>
    <property type="project" value="UniProtKB-KW"/>
</dbReference>
<dbReference type="GO" id="GO:0006508">
    <property type="term" value="P:proteolysis"/>
    <property type="evidence" value="ECO:0007669"/>
    <property type="project" value="UniProtKB-KW"/>
</dbReference>
<dbReference type="InterPro" id="IPR001264">
    <property type="entry name" value="Glyco_trans_51"/>
</dbReference>
<evidence type="ECO:0000256" key="16">
    <source>
        <dbReference type="ARBA" id="ARBA00034000"/>
    </source>
</evidence>
<evidence type="ECO:0000256" key="9">
    <source>
        <dbReference type="ARBA" id="ARBA00022801"/>
    </source>
</evidence>
<feature type="region of interest" description="Disordered" evidence="18">
    <location>
        <begin position="726"/>
        <end position="825"/>
    </location>
</feature>
<dbReference type="GO" id="GO:0008658">
    <property type="term" value="F:penicillin binding"/>
    <property type="evidence" value="ECO:0007669"/>
    <property type="project" value="InterPro"/>
</dbReference>
<dbReference type="Gene3D" id="3.40.710.10">
    <property type="entry name" value="DD-peptidase/beta-lactamase superfamily"/>
    <property type="match status" value="1"/>
</dbReference>
<evidence type="ECO:0000256" key="19">
    <source>
        <dbReference type="SAM" id="Phobius"/>
    </source>
</evidence>
<dbReference type="Pfam" id="PF00905">
    <property type="entry name" value="Transpeptidase"/>
    <property type="match status" value="1"/>
</dbReference>
<feature type="transmembrane region" description="Helical" evidence="19">
    <location>
        <begin position="23"/>
        <end position="47"/>
    </location>
</feature>